<dbReference type="InterPro" id="IPR024079">
    <property type="entry name" value="MetalloPept_cat_dom_sf"/>
</dbReference>
<keyword evidence="5 12" id="KW-0378">Hydrolase</keyword>
<dbReference type="InterPro" id="IPR045090">
    <property type="entry name" value="Pept_M3A_M3B"/>
</dbReference>
<feature type="domain" description="Oligopeptidase A N-terminal" evidence="11">
    <location>
        <begin position="31"/>
        <end position="152"/>
    </location>
</feature>
<dbReference type="FunFam" id="3.40.390.10:FF:000009">
    <property type="entry name" value="Oligopeptidase A"/>
    <property type="match status" value="1"/>
</dbReference>
<dbReference type="AlphaFoldDB" id="A0A3B0Y8M4"/>
<gene>
    <name evidence="12" type="ORF">MNBD_GAMMA12-548</name>
</gene>
<dbReference type="InterPro" id="IPR034005">
    <property type="entry name" value="M3A_DCP"/>
</dbReference>
<accession>A0A3B0Y8M4</accession>
<proteinExistence type="inferred from homology"/>
<evidence type="ECO:0000256" key="5">
    <source>
        <dbReference type="ARBA" id="ARBA00022801"/>
    </source>
</evidence>
<dbReference type="CDD" id="cd06456">
    <property type="entry name" value="M3A_DCP"/>
    <property type="match status" value="1"/>
</dbReference>
<evidence type="ECO:0000259" key="11">
    <source>
        <dbReference type="Pfam" id="PF19310"/>
    </source>
</evidence>
<evidence type="ECO:0000313" key="12">
    <source>
        <dbReference type="EMBL" id="VAW73180.1"/>
    </source>
</evidence>
<organism evidence="12">
    <name type="scientific">hydrothermal vent metagenome</name>
    <dbReference type="NCBI Taxonomy" id="652676"/>
    <lineage>
        <taxon>unclassified sequences</taxon>
        <taxon>metagenomes</taxon>
        <taxon>ecological metagenomes</taxon>
    </lineage>
</organism>
<evidence type="ECO:0000256" key="8">
    <source>
        <dbReference type="ARBA" id="ARBA00024603"/>
    </source>
</evidence>
<dbReference type="GO" id="GO:0004222">
    <property type="term" value="F:metalloendopeptidase activity"/>
    <property type="evidence" value="ECO:0007669"/>
    <property type="project" value="UniProtKB-EC"/>
</dbReference>
<dbReference type="InterPro" id="IPR045666">
    <property type="entry name" value="OpdA_N"/>
</dbReference>
<keyword evidence="7" id="KW-0482">Metalloprotease</keyword>
<evidence type="ECO:0000256" key="9">
    <source>
        <dbReference type="ARBA" id="ARBA00026100"/>
    </source>
</evidence>
<dbReference type="EC" id="3.4.24.70" evidence="9"/>
<keyword evidence="3" id="KW-0645">Protease</keyword>
<dbReference type="EMBL" id="UOFL01000041">
    <property type="protein sequence ID" value="VAW73180.1"/>
    <property type="molecule type" value="Genomic_DNA"/>
</dbReference>
<dbReference type="Pfam" id="PF01432">
    <property type="entry name" value="Peptidase_M3"/>
    <property type="match status" value="1"/>
</dbReference>
<dbReference type="PANTHER" id="PTHR43660">
    <property type="entry name" value="DIPEPTIDYL CARBOXYPEPTIDASE"/>
    <property type="match status" value="1"/>
</dbReference>
<comment type="catalytic activity">
    <reaction evidence="8">
        <text>Hydrolysis of oligopeptides, with broad specificity. Gly or Ala commonly occur as P1 or P1' residues, but more distant residues are also important, as is shown by the fact that Z-Gly-Pro-Gly-|-Gly-Pro-Ala is cleaved, but not Z-(Gly)(5).</text>
        <dbReference type="EC" id="3.4.24.70"/>
    </reaction>
</comment>
<name>A0A3B0Y8M4_9ZZZZ</name>
<evidence type="ECO:0000259" key="10">
    <source>
        <dbReference type="Pfam" id="PF01432"/>
    </source>
</evidence>
<dbReference type="Pfam" id="PF19310">
    <property type="entry name" value="TOP_N"/>
    <property type="match status" value="1"/>
</dbReference>
<protein>
    <recommendedName>
        <fullName evidence="9">oligopeptidase A</fullName>
        <ecNumber evidence="9">3.4.24.70</ecNumber>
    </recommendedName>
</protein>
<evidence type="ECO:0000256" key="3">
    <source>
        <dbReference type="ARBA" id="ARBA00022670"/>
    </source>
</evidence>
<dbReference type="PANTHER" id="PTHR43660:SF1">
    <property type="entry name" value="DIPEPTIDYL CARBOXYPEPTIDASE"/>
    <property type="match status" value="1"/>
</dbReference>
<comment type="similarity">
    <text evidence="2">Belongs to the peptidase M3 family.</text>
</comment>
<dbReference type="GO" id="GO:0005829">
    <property type="term" value="C:cytosol"/>
    <property type="evidence" value="ECO:0007669"/>
    <property type="project" value="UniProtKB-ARBA"/>
</dbReference>
<dbReference type="InterPro" id="IPR024077">
    <property type="entry name" value="Neurolysin/TOP_dom2"/>
</dbReference>
<evidence type="ECO:0000256" key="7">
    <source>
        <dbReference type="ARBA" id="ARBA00023049"/>
    </source>
</evidence>
<dbReference type="Gene3D" id="3.40.390.10">
    <property type="entry name" value="Collagenase (Catalytic Domain)"/>
    <property type="match status" value="1"/>
</dbReference>
<dbReference type="InterPro" id="IPR001567">
    <property type="entry name" value="Pept_M3A_M3B_dom"/>
</dbReference>
<dbReference type="GO" id="GO:0046872">
    <property type="term" value="F:metal ion binding"/>
    <property type="evidence" value="ECO:0007669"/>
    <property type="project" value="UniProtKB-KW"/>
</dbReference>
<dbReference type="NCBIfam" id="NF008159">
    <property type="entry name" value="PRK10911.1"/>
    <property type="match status" value="1"/>
</dbReference>
<evidence type="ECO:0000256" key="4">
    <source>
        <dbReference type="ARBA" id="ARBA00022723"/>
    </source>
</evidence>
<dbReference type="Gene3D" id="1.20.1050.40">
    <property type="entry name" value="Endopeptidase. Chain P, domain 1"/>
    <property type="match status" value="1"/>
</dbReference>
<dbReference type="InterPro" id="IPR024080">
    <property type="entry name" value="Neurolysin/TOP_N"/>
</dbReference>
<comment type="cofactor">
    <cofactor evidence="1">
        <name>Zn(2+)</name>
        <dbReference type="ChEBI" id="CHEBI:29105"/>
    </cofactor>
</comment>
<feature type="domain" description="Peptidase M3A/M3B catalytic" evidence="10">
    <location>
        <begin position="225"/>
        <end position="687"/>
    </location>
</feature>
<dbReference type="Gene3D" id="1.10.1370.10">
    <property type="entry name" value="Neurolysin, domain 3"/>
    <property type="match status" value="1"/>
</dbReference>
<evidence type="ECO:0000256" key="2">
    <source>
        <dbReference type="ARBA" id="ARBA00006040"/>
    </source>
</evidence>
<sequence>MSKLVNNPLYNIKGLPAFSAIRPQHIEPAIDHLLEQNRNTLKSLLKQEHYTWQNLIQPIEDMDELIGKTWSPVSHLNSVANTDELRDAYNACLPKLSDYATEMGQNQDLFNAYQTIKKGTEFTSFDLAQKKIIENALRDFKLSGIDLDQEKQGRYKEIRQRQSALGSQFSENVLDATQGWHKHITDKSLLEGLPDSALAVAQQAAQSRDMADYVFTLDFPSYYAIMTYANNRNLREEFYRAFSTRASDQGPTAHQWDNSKIITETLALRHEISQLLGFKHFAEKSLATKMAQNTDQVIEFLENLAVRAHPAAQKEFQELQQWAADATDIDQVQAWDIGWLSEKYRQQKFQLSEEELRPYFSADKVTQGLFTVVNKLYGLKISKIDNVDVWHNDVTFYEIHDQNNILRGQFYLDLYTREGKRGGAWMDSCITRKLIDPDNSHIAHSSIQTPVAFLTCNFTPAIDGKPSLLTHNEVITLFHEFGHGLHHMLTQVDYVSVSGIEGVPWDAVELPSQFMENWCWEQQALNLFAKHYDTGETLPDKLYQRMKNAKNFQRAMVMVRQLEFALFDFKLHLEYDPNNIYDVQQLITQVRDQVAVIQAPASNRFQNSFSHIFAGGYAAGYYSYLWAEVLSADAFSAFEDTDIFDSDTGQRFLHAILEKGGTQEPMELFVDFRGREPKIDALLRHSGLN</sequence>
<dbReference type="SUPFAM" id="SSF55486">
    <property type="entry name" value="Metalloproteases ('zincins'), catalytic domain"/>
    <property type="match status" value="1"/>
</dbReference>
<keyword evidence="6" id="KW-0862">Zinc</keyword>
<evidence type="ECO:0000256" key="6">
    <source>
        <dbReference type="ARBA" id="ARBA00022833"/>
    </source>
</evidence>
<keyword evidence="4" id="KW-0479">Metal-binding</keyword>
<dbReference type="GO" id="GO:0006508">
    <property type="term" value="P:proteolysis"/>
    <property type="evidence" value="ECO:0007669"/>
    <property type="project" value="UniProtKB-KW"/>
</dbReference>
<reference evidence="12" key="1">
    <citation type="submission" date="2018-06" db="EMBL/GenBank/DDBJ databases">
        <authorList>
            <person name="Zhirakovskaya E."/>
        </authorList>
    </citation>
    <scope>NUCLEOTIDE SEQUENCE</scope>
</reference>
<evidence type="ECO:0000256" key="1">
    <source>
        <dbReference type="ARBA" id="ARBA00001947"/>
    </source>
</evidence>